<dbReference type="GO" id="GO:0003677">
    <property type="term" value="F:DNA binding"/>
    <property type="evidence" value="ECO:0007669"/>
    <property type="project" value="UniProtKB-KW"/>
</dbReference>
<name>A0A3Q7I3P7_SOLLC</name>
<keyword evidence="3" id="KW-1185">Reference proteome</keyword>
<reference evidence="2" key="1">
    <citation type="journal article" date="2012" name="Nature">
        <title>The tomato genome sequence provides insights into fleshy fruit evolution.</title>
        <authorList>
            <consortium name="Tomato Genome Consortium"/>
        </authorList>
    </citation>
    <scope>NUCLEOTIDE SEQUENCE [LARGE SCALE GENOMIC DNA]</scope>
    <source>
        <strain evidence="2">cv. Heinz 1706</strain>
    </source>
</reference>
<feature type="domain" description="START" evidence="1">
    <location>
        <begin position="116"/>
        <end position="207"/>
    </location>
</feature>
<dbReference type="SUPFAM" id="SSF55961">
    <property type="entry name" value="Bet v1-like"/>
    <property type="match status" value="1"/>
</dbReference>
<reference evidence="2" key="2">
    <citation type="submission" date="2019-01" db="UniProtKB">
        <authorList>
            <consortium name="EnsemblPlants"/>
        </authorList>
    </citation>
    <scope>IDENTIFICATION</scope>
    <source>
        <strain evidence="2">cv. Heinz 1706</strain>
    </source>
</reference>
<evidence type="ECO:0000313" key="2">
    <source>
        <dbReference type="EnsemblPlants" id="Solyc09g057567.1.1"/>
    </source>
</evidence>
<dbReference type="PANTHER" id="PTHR45654">
    <property type="entry name" value="HOMEOBOX-LEUCINE ZIPPER PROTEIN MERISTEM L1"/>
    <property type="match status" value="1"/>
</dbReference>
<dbReference type="Proteomes" id="UP000004994">
    <property type="component" value="Chromosome 9"/>
</dbReference>
<dbReference type="Pfam" id="PF01852">
    <property type="entry name" value="START"/>
    <property type="match status" value="1"/>
</dbReference>
<dbReference type="STRING" id="4081.A0A3Q7I3P7"/>
<dbReference type="InParanoid" id="A0A3Q7I3P7"/>
<dbReference type="GO" id="GO:0008289">
    <property type="term" value="F:lipid binding"/>
    <property type="evidence" value="ECO:0007669"/>
    <property type="project" value="InterPro"/>
</dbReference>
<protein>
    <recommendedName>
        <fullName evidence="1">START domain-containing protein</fullName>
    </recommendedName>
</protein>
<organism evidence="2">
    <name type="scientific">Solanum lycopersicum</name>
    <name type="common">Tomato</name>
    <name type="synonym">Lycopersicon esculentum</name>
    <dbReference type="NCBI Taxonomy" id="4081"/>
    <lineage>
        <taxon>Eukaryota</taxon>
        <taxon>Viridiplantae</taxon>
        <taxon>Streptophyta</taxon>
        <taxon>Embryophyta</taxon>
        <taxon>Tracheophyta</taxon>
        <taxon>Spermatophyta</taxon>
        <taxon>Magnoliopsida</taxon>
        <taxon>eudicotyledons</taxon>
        <taxon>Gunneridae</taxon>
        <taxon>Pentapetalae</taxon>
        <taxon>asterids</taxon>
        <taxon>lamiids</taxon>
        <taxon>Solanales</taxon>
        <taxon>Solanaceae</taxon>
        <taxon>Solanoideae</taxon>
        <taxon>Solaneae</taxon>
        <taxon>Solanum</taxon>
        <taxon>Solanum subgen. Lycopersicon</taxon>
    </lineage>
</organism>
<evidence type="ECO:0000259" key="1">
    <source>
        <dbReference type="PROSITE" id="PS50848"/>
    </source>
</evidence>
<accession>A0A3Q7I3P7</accession>
<dbReference type="EnsemblPlants" id="Solyc09g057567.1.1">
    <property type="protein sequence ID" value="Solyc09g057567.1.1"/>
    <property type="gene ID" value="Solyc09g057567.1"/>
</dbReference>
<dbReference type="AlphaFoldDB" id="A0A3Q7I3P7"/>
<proteinExistence type="predicted"/>
<dbReference type="PROSITE" id="PS50848">
    <property type="entry name" value="START"/>
    <property type="match status" value="1"/>
</dbReference>
<sequence>MKKTMCPKCDGPPIGNEEMTCILKMENQRLREQYEGVLKLVSSFPERPSLMVSNLAPSKSTIGYPLPFDSSSEGRSSSYSETYERTFPNPNLPYYQSSPTRIESTKDCEVVSMIAIRKARIVEVLDSRTWGGSIQLMYEKLHILSPLVEARDFFFLRCCRQFNPTTWIMMDVSYDPFNEIQSGVHSYSWKFPSGCAIQDMGNDQSKV</sequence>
<dbReference type="Gene3D" id="3.30.530.20">
    <property type="match status" value="1"/>
</dbReference>
<dbReference type="InterPro" id="IPR042160">
    <property type="entry name" value="HD-Zip_IV"/>
</dbReference>
<dbReference type="Gramene" id="Solyc09g057567.1.1">
    <property type="protein sequence ID" value="Solyc09g057567.1.1"/>
    <property type="gene ID" value="Solyc09g057567.1"/>
</dbReference>
<evidence type="ECO:0000313" key="3">
    <source>
        <dbReference type="Proteomes" id="UP000004994"/>
    </source>
</evidence>
<dbReference type="InterPro" id="IPR002913">
    <property type="entry name" value="START_lipid-bd_dom"/>
</dbReference>
<dbReference type="PANTHER" id="PTHR45654:SF9">
    <property type="entry name" value="HOMEOBOX-LEUCINE ZIPPER PROTEIN HDG10-RELATED"/>
    <property type="match status" value="1"/>
</dbReference>
<dbReference type="InterPro" id="IPR023393">
    <property type="entry name" value="START-like_dom_sf"/>
</dbReference>